<reference evidence="1 2" key="1">
    <citation type="submission" date="2021-06" db="EMBL/GenBank/DDBJ databases">
        <authorList>
            <person name="Kallberg Y."/>
            <person name="Tangrot J."/>
            <person name="Rosling A."/>
        </authorList>
    </citation>
    <scope>NUCLEOTIDE SEQUENCE [LARGE SCALE GENOMIC DNA]</scope>
    <source>
        <strain evidence="1 2">120-4 pot B 10/14</strain>
    </source>
</reference>
<protein>
    <submittedName>
        <fullName evidence="1">11419_t:CDS:1</fullName>
    </submittedName>
</protein>
<dbReference type="Proteomes" id="UP000789901">
    <property type="component" value="Unassembled WGS sequence"/>
</dbReference>
<name>A0ABN7WSN7_GIGMA</name>
<comment type="caution">
    <text evidence="1">The sequence shown here is derived from an EMBL/GenBank/DDBJ whole genome shotgun (WGS) entry which is preliminary data.</text>
</comment>
<evidence type="ECO:0000313" key="2">
    <source>
        <dbReference type="Proteomes" id="UP000789901"/>
    </source>
</evidence>
<dbReference type="EMBL" id="CAJVQB010061399">
    <property type="protein sequence ID" value="CAG8839847.1"/>
    <property type="molecule type" value="Genomic_DNA"/>
</dbReference>
<accession>A0ABN7WSN7</accession>
<proteinExistence type="predicted"/>
<evidence type="ECO:0000313" key="1">
    <source>
        <dbReference type="EMBL" id="CAG8839847.1"/>
    </source>
</evidence>
<sequence>KQVISLYKRLNSTGTEALATELKLRQGFNDARIVNIMSDLRKIDNIKKIWKFNLTCLVLLKAEELKFYFNFSFELWQIEQDETPLNIVLGKGFNRKTADALKRLNLFTIAQLISKKPEWFIALENCLIGNRRNRKLVPEYIISGYNSLALSIELPAVSLDKRKKELVLVENKDNDKKIFIIVQKGKAKILECLEIELLKKQKLSKALELLQKENQIGSLTKMGLGWLQLSEDKSYIVDEDFARIRDSLAAINAITSINCFLAFSQFIKLGNFSIVSKIRDLVRLKEVCLNLVKVKGHSENHWNRRADTLAKKGLTAREKLLVVPT</sequence>
<keyword evidence="2" id="KW-1185">Reference proteome</keyword>
<dbReference type="InterPro" id="IPR036397">
    <property type="entry name" value="RNaseH_sf"/>
</dbReference>
<dbReference type="InterPro" id="IPR012337">
    <property type="entry name" value="RNaseH-like_sf"/>
</dbReference>
<feature type="non-terminal residue" evidence="1">
    <location>
        <position position="1"/>
    </location>
</feature>
<dbReference type="SUPFAM" id="SSF53098">
    <property type="entry name" value="Ribonuclease H-like"/>
    <property type="match status" value="1"/>
</dbReference>
<dbReference type="Gene3D" id="3.30.420.10">
    <property type="entry name" value="Ribonuclease H-like superfamily/Ribonuclease H"/>
    <property type="match status" value="1"/>
</dbReference>
<gene>
    <name evidence="1" type="ORF">GMARGA_LOCUS34634</name>
</gene>
<organism evidence="1 2">
    <name type="scientific">Gigaspora margarita</name>
    <dbReference type="NCBI Taxonomy" id="4874"/>
    <lineage>
        <taxon>Eukaryota</taxon>
        <taxon>Fungi</taxon>
        <taxon>Fungi incertae sedis</taxon>
        <taxon>Mucoromycota</taxon>
        <taxon>Glomeromycotina</taxon>
        <taxon>Glomeromycetes</taxon>
        <taxon>Diversisporales</taxon>
        <taxon>Gigasporaceae</taxon>
        <taxon>Gigaspora</taxon>
    </lineage>
</organism>
<feature type="non-terminal residue" evidence="1">
    <location>
        <position position="325"/>
    </location>
</feature>